<proteinExistence type="predicted"/>
<dbReference type="PANTHER" id="PTHR35737:SF1">
    <property type="entry name" value="CRYPTIC LOCI REGULATOR"/>
    <property type="match status" value="1"/>
</dbReference>
<protein>
    <submittedName>
        <fullName evidence="2">Uncharacterized protein</fullName>
    </submittedName>
</protein>
<accession>A0ABP0T7S4</accession>
<dbReference type="EMBL" id="OZ019893">
    <property type="protein sequence ID" value="CAK9189488.1"/>
    <property type="molecule type" value="Genomic_DNA"/>
</dbReference>
<sequence>MPTTMWYNTPGEWEQVDDNGFVYKRRKREVPPEKSHSAAANPLHHHPEVNHKAVPNPALERRKRKQLLLAAKAMYAAELEAWEKLAAATSSAPSHSQAPISPIVSKESPHDELLQQLSIEVTEMEEYIKQLQIIRNEGEATYQVLIRNMVKEMSKPAANLIHALSFQPTNVATDFFQYSDQALHEPSASFTESTNQ</sequence>
<evidence type="ECO:0000256" key="1">
    <source>
        <dbReference type="SAM" id="MobiDB-lite"/>
    </source>
</evidence>
<keyword evidence="3" id="KW-1185">Reference proteome</keyword>
<name>A0ABP0T7S4_9BRYO</name>
<feature type="region of interest" description="Disordered" evidence="1">
    <location>
        <begin position="26"/>
        <end position="58"/>
    </location>
</feature>
<dbReference type="Proteomes" id="UP001497512">
    <property type="component" value="Chromosome 1"/>
</dbReference>
<evidence type="ECO:0000313" key="2">
    <source>
        <dbReference type="EMBL" id="CAK9189488.1"/>
    </source>
</evidence>
<evidence type="ECO:0000313" key="3">
    <source>
        <dbReference type="Proteomes" id="UP001497512"/>
    </source>
</evidence>
<dbReference type="PANTHER" id="PTHR35737">
    <property type="entry name" value="CRYPTIC LOCI REGULATOR"/>
    <property type="match status" value="1"/>
</dbReference>
<organism evidence="2 3">
    <name type="scientific">Sphagnum troendelagicum</name>
    <dbReference type="NCBI Taxonomy" id="128251"/>
    <lineage>
        <taxon>Eukaryota</taxon>
        <taxon>Viridiplantae</taxon>
        <taxon>Streptophyta</taxon>
        <taxon>Embryophyta</taxon>
        <taxon>Bryophyta</taxon>
        <taxon>Sphagnophytina</taxon>
        <taxon>Sphagnopsida</taxon>
        <taxon>Sphagnales</taxon>
        <taxon>Sphagnaceae</taxon>
        <taxon>Sphagnum</taxon>
    </lineage>
</organism>
<gene>
    <name evidence="2" type="ORF">CSSPTR1EN2_LOCUS139</name>
</gene>
<reference evidence="2 3" key="1">
    <citation type="submission" date="2024-02" db="EMBL/GenBank/DDBJ databases">
        <authorList>
            <consortium name="ELIXIR-Norway"/>
            <consortium name="Elixir Norway"/>
        </authorList>
    </citation>
    <scope>NUCLEOTIDE SEQUENCE [LARGE SCALE GENOMIC DNA]</scope>
</reference>